<feature type="domain" description="DUF4964" evidence="1">
    <location>
        <begin position="9"/>
        <end position="62"/>
    </location>
</feature>
<dbReference type="InterPro" id="IPR052743">
    <property type="entry name" value="Glutaminase_GtaA"/>
</dbReference>
<dbReference type="EMBL" id="RZNJ01000006">
    <property type="protein sequence ID" value="RUT28874.1"/>
    <property type="molecule type" value="Genomic_DNA"/>
</dbReference>
<dbReference type="Gene3D" id="1.50.10.10">
    <property type="match status" value="1"/>
</dbReference>
<comment type="caution">
    <text evidence="4">The sequence shown here is derived from an EMBL/GenBank/DDBJ whole genome shotgun (WGS) entry which is preliminary data.</text>
</comment>
<sequence length="676" mass="75181">MRSAQHPFPAIPLVTIDPYTSIWSMADRLTDDWPRHWTGTKMALYGVVRVDGTPHRFMGGDEWLARAAEQLSCTVEATVTRYVFACGGIELDVDFLTPLLADDLDLMSRPVTYIRLRARSVDGKAHAVSAYIDMSGEIAVNLPHERVYWDDRTAQGLHMLSFRAEDQRPLAEAGDHRRIDWGTGYLAGRADEVEALVGDINVCRDSFAEHGRLSAEGLEQPPRKVDYNSDAILAITTDLSIAAGGEAARTIFVGYDDEVSIEYFGKALPAWWRRDGTLDGPAILARAAEEEETIVARCAEFDRALHAEAREAGGEDYATLIDLTWRQTIAAHKLVAGPDGQPLFMSKENFSNGCIATVDVTYPSAPMFLAFNPLLVRAMIDPIFEYCAGGVWPHPFPAHDLGTYPKANGQVYRGFDPNVPDDIIKTQMPVEESGNMLILTASLALVEGNAAYAERHWGLLRQWADYLVEVGFDPGEQLCTDDFSGVLGHNVNLSAKAIMGIAGFAMLARMCGKDDEASHYRGVAERFAADWVRLARDGEGTRLAFNQEGSWSLKYNLVWDRLFGFDLLPEAERRREHAFYRTQMNAYGIPLDNRSSLTKPEWMLWGVSLADDRPLFEEACGTILRYLANTPNRVPFSDLYFTANARKRGFQARSVLGGLHIRLLEKRLAARGAGES</sequence>
<feature type="domain" description="Glutaminase A central" evidence="2">
    <location>
        <begin position="314"/>
        <end position="662"/>
    </location>
</feature>
<dbReference type="Pfam" id="PF16335">
    <property type="entry name" value="GtaA_6_Hairpin"/>
    <property type="match status" value="1"/>
</dbReference>
<dbReference type="PANTHER" id="PTHR31987">
    <property type="entry name" value="GLUTAMINASE A-RELATED"/>
    <property type="match status" value="1"/>
</dbReference>
<dbReference type="SUPFAM" id="SSF48208">
    <property type="entry name" value="Six-hairpin glycosidases"/>
    <property type="match status" value="1"/>
</dbReference>
<evidence type="ECO:0000259" key="2">
    <source>
        <dbReference type="Pfam" id="PF16335"/>
    </source>
</evidence>
<proteinExistence type="predicted"/>
<dbReference type="InterPro" id="IPR032515">
    <property type="entry name" value="DUF4964"/>
</dbReference>
<dbReference type="RefSeq" id="WP_127189598.1">
    <property type="nucleotide sequence ID" value="NZ_RZNJ01000006.1"/>
</dbReference>
<evidence type="ECO:0000259" key="1">
    <source>
        <dbReference type="Pfam" id="PF16334"/>
    </source>
</evidence>
<dbReference type="InterPro" id="IPR008928">
    <property type="entry name" value="6-hairpin_glycosidase_sf"/>
</dbReference>
<gene>
    <name evidence="4" type="ORF">EMQ25_15930</name>
</gene>
<dbReference type="GO" id="GO:0005975">
    <property type="term" value="P:carbohydrate metabolic process"/>
    <property type="evidence" value="ECO:0007669"/>
    <property type="project" value="InterPro"/>
</dbReference>
<dbReference type="PANTHER" id="PTHR31987:SF1">
    <property type="entry name" value="GLUTAMINASE A"/>
    <property type="match status" value="1"/>
</dbReference>
<organism evidence="4 5">
    <name type="scientific">Arsenicitalea aurantiaca</name>
    <dbReference type="NCBI Taxonomy" id="1783274"/>
    <lineage>
        <taxon>Bacteria</taxon>
        <taxon>Pseudomonadati</taxon>
        <taxon>Pseudomonadota</taxon>
        <taxon>Alphaproteobacteria</taxon>
        <taxon>Hyphomicrobiales</taxon>
        <taxon>Devosiaceae</taxon>
        <taxon>Arsenicitalea</taxon>
    </lineage>
</organism>
<keyword evidence="5" id="KW-1185">Reference proteome</keyword>
<dbReference type="InterPro" id="IPR012341">
    <property type="entry name" value="6hp_glycosidase-like_sf"/>
</dbReference>
<feature type="domain" description="Glutaminase A N-terminal" evidence="3">
    <location>
        <begin position="78"/>
        <end position="307"/>
    </location>
</feature>
<dbReference type="InterPro" id="IPR032514">
    <property type="entry name" value="GtaA_central"/>
</dbReference>
<dbReference type="AlphaFoldDB" id="A0A433X483"/>
<evidence type="ECO:0000259" key="3">
    <source>
        <dbReference type="Pfam" id="PF17168"/>
    </source>
</evidence>
<protein>
    <submittedName>
        <fullName evidence="4">DUF4965 domain-containing protein</fullName>
    </submittedName>
</protein>
<name>A0A433X483_9HYPH</name>
<dbReference type="OrthoDB" id="9757939at2"/>
<accession>A0A433X483</accession>
<dbReference type="InterPro" id="IPR033433">
    <property type="entry name" value="GtaA_N"/>
</dbReference>
<dbReference type="Pfam" id="PF17168">
    <property type="entry name" value="DUF5127"/>
    <property type="match status" value="1"/>
</dbReference>
<evidence type="ECO:0000313" key="5">
    <source>
        <dbReference type="Proteomes" id="UP000281547"/>
    </source>
</evidence>
<reference evidence="4 5" key="1">
    <citation type="journal article" date="2016" name="Int. J. Syst. Evol. Microbiol.">
        <title>Arsenicitalea aurantiaca gen. nov., sp. nov., a new member of the family Hyphomicrobiaceae, isolated from high-arsenic sediment.</title>
        <authorList>
            <person name="Mu Y."/>
            <person name="Zhou L."/>
            <person name="Zeng X.C."/>
            <person name="Liu L."/>
            <person name="Pan Y."/>
            <person name="Chen X."/>
            <person name="Wang J."/>
            <person name="Li S."/>
            <person name="Li W.J."/>
            <person name="Wang Y."/>
        </authorList>
    </citation>
    <scope>NUCLEOTIDE SEQUENCE [LARGE SCALE GENOMIC DNA]</scope>
    <source>
        <strain evidence="4 5">42-50</strain>
    </source>
</reference>
<dbReference type="Pfam" id="PF16334">
    <property type="entry name" value="DUF4964"/>
    <property type="match status" value="1"/>
</dbReference>
<dbReference type="Proteomes" id="UP000281547">
    <property type="component" value="Unassembled WGS sequence"/>
</dbReference>
<evidence type="ECO:0000313" key="4">
    <source>
        <dbReference type="EMBL" id="RUT28874.1"/>
    </source>
</evidence>